<evidence type="ECO:0000259" key="3">
    <source>
        <dbReference type="Pfam" id="PF20249"/>
    </source>
</evidence>
<dbReference type="InterPro" id="IPR046864">
    <property type="entry name" value="VasX_N"/>
</dbReference>
<feature type="transmembrane region" description="Helical" evidence="2">
    <location>
        <begin position="889"/>
        <end position="909"/>
    </location>
</feature>
<reference evidence="4 5" key="1">
    <citation type="submission" date="2019-07" db="EMBL/GenBank/DDBJ databases">
        <title>Diversity of Bacteria from Kongsfjorden, Arctic.</title>
        <authorList>
            <person name="Yu Y."/>
        </authorList>
    </citation>
    <scope>NUCLEOTIDE SEQUENCE [LARGE SCALE GENOMIC DNA]</scope>
    <source>
        <strain evidence="4 5">SM1922</strain>
    </source>
</reference>
<comment type="caution">
    <text evidence="4">The sequence shown here is derived from an EMBL/GenBank/DDBJ whole genome shotgun (WGS) entry which is preliminary data.</text>
</comment>
<sequence length="1183" mass="131780">MSQELSQHKACEEPKLFIQVLGKDHPEGHRFFFYDEHDEQEQPGLTDAVEEEDLPEPVSRIHSWEWEAEPNRNVWLEIASEEGDTIRVPLFAGVGQTPWQEHERDTVFQQYVVQPIVPLALWQSLVDDASHALPSRPGYLYIHYRGALWREIEVSVSEADEWQFKDVDLAKHRDKSDAFVDDRRSATGQSLTEIWLPARRASSWLSGEVKVAFSDVQWSAARLNCLENDSTEVNQRFQSVSLQSPSERVVSGQLLAAEQLVPQRQRTPCLELQIAHPPLWVEDLSGSAVSSLYQHALGEQQSFDKGGPEAVNGAWNEANRDASPLKREVGLRAAAADVVCQAYRPSSTSTQPEQGEEPPNWEELPDGGDVLEDARQRHIPGLIINDPLFELRHALSQMQLSQNYLSILLERCAAQPHYRSAIMVQKRIMPEYIGGESNPLRSLASNQALKYLGGEFHTSVATLARDVAHRLWEFHQTRLAELIGNSAYQRALVDYFSLEESDYLSGFCLAEQCFTALSLDPKRVDILVDEAIPTLFHTANAATAQRTLVSLLEEGSTAPLHAMCFPDSEAHPVDQPFVLPEEESNDGTGRFRAKALADESKRGDPPDTENLQTVEVSLLAAAARLNAIGELNRWSGAMDNVFGRIALSGKSILSQVADQGERTAMAARIYMPPFNASRGALHTLLGDLTFQPTGNMDMNHFVLLGVEDVQSGMTFGLDSADRNYIARNGHRQFYGDIYRTSSGEQIGSTNQGRLPSIKNIGEAREVRFIFAPIDSDAAEMVRQGRERIGFTERAIGTTRLPYLMVAFQAMNLGQSAAVIKSGEDLKKISSLVAALFDLGLATLNLSDYITRRYQAYQFVISTSQFSQKIVISNGQANLFSRMFPRLITANWIVARVAGVMAAVTMAWEAMERFKEGDMDAAVAYGFAAVGAAMVLVFSGPVGWVGLALLVGGAVTGIMLTDGPLEQWVKHGPFGDQRGVAPWLEEPEEAYYRLQGILANITITARRVPPQERDALMNQLGNTHNRPTPTSFLMGQMWQEHLQQRPINTVIEVKSSLPGMGVELQDVAIIKRLEGKTYNTPAFSGWVKESETQITPILTQLSVHTIRYFVYTPEGKHALGAQTGTGYRWEARVQFREMPQVPFQSNNRFYPAPEPLKETPSNMAEVFDSTSSNSDYWVKETLNV</sequence>
<proteinExistence type="predicted"/>
<organism evidence="4 5">
    <name type="scientific">Vreelandella titanicae</name>
    <dbReference type="NCBI Taxonomy" id="664683"/>
    <lineage>
        <taxon>Bacteria</taxon>
        <taxon>Pseudomonadati</taxon>
        <taxon>Pseudomonadota</taxon>
        <taxon>Gammaproteobacteria</taxon>
        <taxon>Oceanospirillales</taxon>
        <taxon>Halomonadaceae</taxon>
        <taxon>Vreelandella</taxon>
    </lineage>
</organism>
<evidence type="ECO:0000256" key="2">
    <source>
        <dbReference type="SAM" id="Phobius"/>
    </source>
</evidence>
<dbReference type="Proteomes" id="UP000317288">
    <property type="component" value="Unassembled WGS sequence"/>
</dbReference>
<protein>
    <recommendedName>
        <fullName evidence="3">Toxin VasX N-terminal region domain-containing protein</fullName>
    </recommendedName>
</protein>
<feature type="transmembrane region" description="Helical" evidence="2">
    <location>
        <begin position="921"/>
        <end position="937"/>
    </location>
</feature>
<feature type="compositionally biased region" description="Polar residues" evidence="1">
    <location>
        <begin position="344"/>
        <end position="353"/>
    </location>
</feature>
<keyword evidence="2" id="KW-1133">Transmembrane helix</keyword>
<evidence type="ECO:0000256" key="1">
    <source>
        <dbReference type="SAM" id="MobiDB-lite"/>
    </source>
</evidence>
<dbReference type="EMBL" id="VNFE01000003">
    <property type="protein sequence ID" value="TVU89777.1"/>
    <property type="molecule type" value="Genomic_DNA"/>
</dbReference>
<name>A0A558J807_9GAMM</name>
<keyword evidence="2" id="KW-0812">Transmembrane</keyword>
<dbReference type="CDD" id="cd20705">
    <property type="entry name" value="MIX_I"/>
    <property type="match status" value="1"/>
</dbReference>
<dbReference type="Pfam" id="PF20249">
    <property type="entry name" value="VasX_N"/>
    <property type="match status" value="1"/>
</dbReference>
<accession>A0A558J807</accession>
<feature type="domain" description="Toxin VasX N-terminal region" evidence="3">
    <location>
        <begin position="136"/>
        <end position="244"/>
    </location>
</feature>
<dbReference type="RefSeq" id="WP_144810915.1">
    <property type="nucleotide sequence ID" value="NZ_VNFE01000003.1"/>
</dbReference>
<evidence type="ECO:0000313" key="4">
    <source>
        <dbReference type="EMBL" id="TVU89777.1"/>
    </source>
</evidence>
<dbReference type="AlphaFoldDB" id="A0A558J807"/>
<keyword evidence="2" id="KW-0472">Membrane</keyword>
<feature type="compositionally biased region" description="Acidic residues" evidence="1">
    <location>
        <begin position="354"/>
        <end position="368"/>
    </location>
</feature>
<evidence type="ECO:0000313" key="5">
    <source>
        <dbReference type="Proteomes" id="UP000317288"/>
    </source>
</evidence>
<gene>
    <name evidence="4" type="ORF">FQP89_10580</name>
</gene>
<feature type="region of interest" description="Disordered" evidence="1">
    <location>
        <begin position="343"/>
        <end position="368"/>
    </location>
</feature>